<organism evidence="1 2">
    <name type="scientific">Ganoderma sinense ZZ0214-1</name>
    <dbReference type="NCBI Taxonomy" id="1077348"/>
    <lineage>
        <taxon>Eukaryota</taxon>
        <taxon>Fungi</taxon>
        <taxon>Dikarya</taxon>
        <taxon>Basidiomycota</taxon>
        <taxon>Agaricomycotina</taxon>
        <taxon>Agaricomycetes</taxon>
        <taxon>Polyporales</taxon>
        <taxon>Polyporaceae</taxon>
        <taxon>Ganoderma</taxon>
    </lineage>
</organism>
<dbReference type="OrthoDB" id="2758370at2759"/>
<proteinExistence type="predicted"/>
<dbReference type="STRING" id="1077348.A0A2G8SBR9"/>
<keyword evidence="2" id="KW-1185">Reference proteome</keyword>
<dbReference type="EMBL" id="AYKW01000012">
    <property type="protein sequence ID" value="PIL31207.1"/>
    <property type="molecule type" value="Genomic_DNA"/>
</dbReference>
<evidence type="ECO:0000313" key="2">
    <source>
        <dbReference type="Proteomes" id="UP000230002"/>
    </source>
</evidence>
<comment type="caution">
    <text evidence="1">The sequence shown here is derived from an EMBL/GenBank/DDBJ whole genome shotgun (WGS) entry which is preliminary data.</text>
</comment>
<protein>
    <recommendedName>
        <fullName evidence="3">F-box domain-containing protein</fullName>
    </recommendedName>
</protein>
<gene>
    <name evidence="1" type="ORF">GSI_05905</name>
</gene>
<reference evidence="1 2" key="1">
    <citation type="journal article" date="2015" name="Sci. Rep.">
        <title>Chromosome-level genome map provides insights into diverse defense mechanisms in the medicinal fungus Ganoderma sinense.</title>
        <authorList>
            <person name="Zhu Y."/>
            <person name="Xu J."/>
            <person name="Sun C."/>
            <person name="Zhou S."/>
            <person name="Xu H."/>
            <person name="Nelson D.R."/>
            <person name="Qian J."/>
            <person name="Song J."/>
            <person name="Luo H."/>
            <person name="Xiang L."/>
            <person name="Li Y."/>
            <person name="Xu Z."/>
            <person name="Ji A."/>
            <person name="Wang L."/>
            <person name="Lu S."/>
            <person name="Hayward A."/>
            <person name="Sun W."/>
            <person name="Li X."/>
            <person name="Schwartz D.C."/>
            <person name="Wang Y."/>
            <person name="Chen S."/>
        </authorList>
    </citation>
    <scope>NUCLEOTIDE SEQUENCE [LARGE SCALE GENOMIC DNA]</scope>
    <source>
        <strain evidence="1 2">ZZ0214-1</strain>
    </source>
</reference>
<name>A0A2G8SBR9_9APHY</name>
<accession>A0A2G8SBR9</accession>
<evidence type="ECO:0000313" key="1">
    <source>
        <dbReference type="EMBL" id="PIL31207.1"/>
    </source>
</evidence>
<dbReference type="SUPFAM" id="SSF52047">
    <property type="entry name" value="RNI-like"/>
    <property type="match status" value="1"/>
</dbReference>
<sequence>MPALEVLLLHGPYYESEILDVPLTHDLVPRLTSLELWNCIAPREAAVYTPLRRLAFLGTKWASSYDEFLDVLCNCQALEYLRLDEELLDSFAEELASPPSDIRRRMMPLNLPRLKTVEFSGQREALFHLLATIHMPQATTVELTNCLDDDEPGPLIARLLAPDPQLRIPFLASLRTVSLSCWDGDPFEVSLHGGPDGNARLSVDYGMVHNELWPGNSYLEHNLVAIMNIFSVASVHTLEVEGCLDLVAVETWHRVFLAFSSLRTLHVKGRGTLDSLWLGLSRATAASLEHDGTACCPSLAEICVDDRPRVASRFKFAATAQLLETVRGVLNARARAGCMRVKKLQLYLEYTDELWDQTCELREGFVEDVKALVGELDYREAISKGPYGR</sequence>
<dbReference type="AlphaFoldDB" id="A0A2G8SBR9"/>
<dbReference type="Proteomes" id="UP000230002">
    <property type="component" value="Unassembled WGS sequence"/>
</dbReference>
<evidence type="ECO:0008006" key="3">
    <source>
        <dbReference type="Google" id="ProtNLM"/>
    </source>
</evidence>